<accession>A0ABT1HLN2</accession>
<protein>
    <submittedName>
        <fullName evidence="1">Uncharacterized protein</fullName>
    </submittedName>
</protein>
<organism evidence="1 2">
    <name type="scientific">Streptoalloteichus tenebrarius (strain ATCC 17920 / DSM 40477 / JCM 4838 / CBS 697.72 / NBRC 16177 / NCIMB 11028 / NRRL B-12390 / A12253. 1 / ISP 5477)</name>
    <name type="common">Streptomyces tenebrarius</name>
    <dbReference type="NCBI Taxonomy" id="1933"/>
    <lineage>
        <taxon>Bacteria</taxon>
        <taxon>Bacillati</taxon>
        <taxon>Actinomycetota</taxon>
        <taxon>Actinomycetes</taxon>
        <taxon>Pseudonocardiales</taxon>
        <taxon>Pseudonocardiaceae</taxon>
        <taxon>Streptoalloteichus</taxon>
    </lineage>
</organism>
<dbReference type="EMBL" id="JAMTCP010000001">
    <property type="protein sequence ID" value="MCP2256408.1"/>
    <property type="molecule type" value="Genomic_DNA"/>
</dbReference>
<evidence type="ECO:0000313" key="1">
    <source>
        <dbReference type="EMBL" id="MCP2256408.1"/>
    </source>
</evidence>
<sequence length="50" mass="5416">MPNLAQGNEFRMVAPRGSVNAAYVVHLRLTGIATNNDLTWTATAWQDGDA</sequence>
<comment type="caution">
    <text evidence="1">The sequence shown here is derived from an EMBL/GenBank/DDBJ whole genome shotgun (WGS) entry which is preliminary data.</text>
</comment>
<reference evidence="1 2" key="1">
    <citation type="submission" date="2022-06" db="EMBL/GenBank/DDBJ databases">
        <title>Genomic Encyclopedia of Archaeal and Bacterial Type Strains, Phase II (KMG-II): from individual species to whole genera.</title>
        <authorList>
            <person name="Goeker M."/>
        </authorList>
    </citation>
    <scope>NUCLEOTIDE SEQUENCE [LARGE SCALE GENOMIC DNA]</scope>
    <source>
        <strain evidence="1 2">DSM 40477</strain>
    </source>
</reference>
<dbReference type="Proteomes" id="UP001205311">
    <property type="component" value="Unassembled WGS sequence"/>
</dbReference>
<proteinExistence type="predicted"/>
<evidence type="ECO:0000313" key="2">
    <source>
        <dbReference type="Proteomes" id="UP001205311"/>
    </source>
</evidence>
<keyword evidence="2" id="KW-1185">Reference proteome</keyword>
<gene>
    <name evidence="1" type="ORF">LX15_000091</name>
</gene>
<name>A0ABT1HLN2_STRSD</name>